<dbReference type="PANTHER" id="PTHR11736">
    <property type="entry name" value="MELANOMA-ASSOCIATED ANTIGEN MAGE ANTIGEN"/>
    <property type="match status" value="1"/>
</dbReference>
<reference evidence="3" key="2">
    <citation type="submission" date="2025-08" db="UniProtKB">
        <authorList>
            <consortium name="Ensembl"/>
        </authorList>
    </citation>
    <scope>IDENTIFICATION</scope>
</reference>
<dbReference type="GeneTree" id="ENSGT00940000164454"/>
<evidence type="ECO:0000256" key="1">
    <source>
        <dbReference type="SAM" id="MobiDB-lite"/>
    </source>
</evidence>
<evidence type="ECO:0000313" key="4">
    <source>
        <dbReference type="Proteomes" id="UP000694580"/>
    </source>
</evidence>
<dbReference type="Gene3D" id="1.10.10.1200">
    <property type="entry name" value="MAGE homology domain, winged helix WH1 motif"/>
    <property type="match status" value="1"/>
</dbReference>
<feature type="region of interest" description="Disordered" evidence="1">
    <location>
        <begin position="1"/>
        <end position="38"/>
    </location>
</feature>
<reference evidence="3 4" key="1">
    <citation type="submission" date="2020-06" db="EMBL/GenBank/DDBJ databases">
        <authorList>
            <consortium name="Wellcome Sanger Institute Data Sharing"/>
        </authorList>
    </citation>
    <scope>NUCLEOTIDE SEQUENCE [LARGE SCALE GENOMIC DNA]</scope>
</reference>
<dbReference type="PROSITE" id="PS50838">
    <property type="entry name" value="MAGE"/>
    <property type="match status" value="1"/>
</dbReference>
<accession>A0AAY4CXJ6</accession>
<sequence>MSQRRKVAASQGKRRSQAALENDGGEDVSFTQPTSSQLQRARDNFTSVQVDHKAAEVVQFILIKDQKKIPIRRTDIAKHIVKEYRAVYQDIMVRVGLIFERVFGMELVEIDTKSHTYILINKLEPTTEEPLSLNPKIGLLFVVLSVIFMKGGVIKEAVLKNTLKKLRVDFEERHDEFGDVKKLITEEFLRQKYLEYTRVPHTDPPEFEFRWGIRAEKEVSKLKIIELVGQLHNQDPQIWTQQYREATSQSSQSSQRS</sequence>
<evidence type="ECO:0000259" key="2">
    <source>
        <dbReference type="PROSITE" id="PS50838"/>
    </source>
</evidence>
<name>A0AAY4CXJ6_9TELE</name>
<dbReference type="Proteomes" id="UP000694580">
    <property type="component" value="Chromosome 10"/>
</dbReference>
<dbReference type="RefSeq" id="XP_028850228.1">
    <property type="nucleotide sequence ID" value="XM_028994395.1"/>
</dbReference>
<dbReference type="GO" id="GO:0005634">
    <property type="term" value="C:nucleus"/>
    <property type="evidence" value="ECO:0007669"/>
    <property type="project" value="TreeGrafter"/>
</dbReference>
<organism evidence="3 4">
    <name type="scientific">Denticeps clupeoides</name>
    <name type="common">denticle herring</name>
    <dbReference type="NCBI Taxonomy" id="299321"/>
    <lineage>
        <taxon>Eukaryota</taxon>
        <taxon>Metazoa</taxon>
        <taxon>Chordata</taxon>
        <taxon>Craniata</taxon>
        <taxon>Vertebrata</taxon>
        <taxon>Euteleostomi</taxon>
        <taxon>Actinopterygii</taxon>
        <taxon>Neopterygii</taxon>
        <taxon>Teleostei</taxon>
        <taxon>Clupei</taxon>
        <taxon>Clupeiformes</taxon>
        <taxon>Denticipitoidei</taxon>
        <taxon>Denticipitidae</taxon>
        <taxon>Denticeps</taxon>
    </lineage>
</organism>
<protein>
    <recommendedName>
        <fullName evidence="2">MAGE domain-containing protein</fullName>
    </recommendedName>
</protein>
<reference evidence="3" key="3">
    <citation type="submission" date="2025-09" db="UniProtKB">
        <authorList>
            <consortium name="Ensembl"/>
        </authorList>
    </citation>
    <scope>IDENTIFICATION</scope>
</reference>
<keyword evidence="4" id="KW-1185">Reference proteome</keyword>
<dbReference type="AlphaFoldDB" id="A0AAY4CXJ6"/>
<dbReference type="Pfam" id="PF01454">
    <property type="entry name" value="MAGE"/>
    <property type="match status" value="1"/>
</dbReference>
<feature type="domain" description="MAGE" evidence="2">
    <location>
        <begin position="50"/>
        <end position="246"/>
    </location>
</feature>
<feature type="compositionally biased region" description="Basic residues" evidence="1">
    <location>
        <begin position="1"/>
        <end position="16"/>
    </location>
</feature>
<dbReference type="Ensembl" id="ENSDCDT00010047439.1">
    <property type="protein sequence ID" value="ENSDCDP00010037848.1"/>
    <property type="gene ID" value="ENSDCDG00010024591.1"/>
</dbReference>
<dbReference type="InterPro" id="IPR041899">
    <property type="entry name" value="MAGE_WH2"/>
</dbReference>
<evidence type="ECO:0000313" key="3">
    <source>
        <dbReference type="Ensembl" id="ENSDCDP00010037848.1"/>
    </source>
</evidence>
<dbReference type="InterPro" id="IPR041898">
    <property type="entry name" value="MAGE_WH1"/>
</dbReference>
<dbReference type="PANTHER" id="PTHR11736:SF14">
    <property type="entry name" value="NSE3 HOMOLOG, SMC5-SMC6 COMPLEX COMPONENT"/>
    <property type="match status" value="1"/>
</dbReference>
<dbReference type="GeneID" id="114798581"/>
<dbReference type="FunFam" id="1.10.10.1210:FF:000001">
    <property type="entry name" value="melanoma-associated antigen D1"/>
    <property type="match status" value="1"/>
</dbReference>
<dbReference type="SMART" id="SM01373">
    <property type="entry name" value="MAGE"/>
    <property type="match status" value="1"/>
</dbReference>
<dbReference type="InterPro" id="IPR037445">
    <property type="entry name" value="MAGE"/>
</dbReference>
<gene>
    <name evidence="3" type="primary">ndnl2</name>
</gene>
<dbReference type="RefSeq" id="XP_028850229.1">
    <property type="nucleotide sequence ID" value="XM_028994396.1"/>
</dbReference>
<dbReference type="InterPro" id="IPR002190">
    <property type="entry name" value="MHD_dom"/>
</dbReference>
<dbReference type="RefSeq" id="XP_028850231.1">
    <property type="nucleotide sequence ID" value="XM_028994398.1"/>
</dbReference>
<proteinExistence type="predicted"/>
<dbReference type="Gene3D" id="1.10.10.1210">
    <property type="entry name" value="MAGE homology domain, winged helix WH2 motif"/>
    <property type="match status" value="1"/>
</dbReference>
<feature type="compositionally biased region" description="Polar residues" evidence="1">
    <location>
        <begin position="29"/>
        <end position="38"/>
    </location>
</feature>